<keyword evidence="2" id="KW-0812">Transmembrane</keyword>
<dbReference type="CDD" id="cd12940">
    <property type="entry name" value="LEM_LAP2_LEMD1"/>
    <property type="match status" value="1"/>
</dbReference>
<dbReference type="PROSITE" id="PS50954">
    <property type="entry name" value="LEM"/>
    <property type="match status" value="1"/>
</dbReference>
<accession>A0A147B9E7</accession>
<sequence length="219" mass="24128">MMDAYCEKGHGDVPVQVSEEVSSLTNDALYEKLHSLGDKVGPIVDTTRSLYEKRLQRLLNGTLVSPKAKEEEFSATEEEEDEPEEVRENTEEEDGGTPLQTHTRSYFSNRSLNSSETICPEQRSFEFSTQSVLSKTGAPVQMSLRSRSGFGLASHATNSHPPQGPSTFVPEVQPKSRGFSLAVKALIVLAVVAINVFIYANLEYFKSSAPSIPKVARDE</sequence>
<evidence type="ECO:0000313" key="4">
    <source>
        <dbReference type="EMBL" id="JAR87397.1"/>
    </source>
</evidence>
<feature type="region of interest" description="Disordered" evidence="1">
    <location>
        <begin position="66"/>
        <end position="107"/>
    </location>
</feature>
<proteinExistence type="predicted"/>
<dbReference type="Pfam" id="PF03020">
    <property type="entry name" value="LEM"/>
    <property type="match status" value="1"/>
</dbReference>
<feature type="compositionally biased region" description="Polar residues" evidence="1">
    <location>
        <begin position="98"/>
        <end position="107"/>
    </location>
</feature>
<evidence type="ECO:0000256" key="2">
    <source>
        <dbReference type="SAM" id="Phobius"/>
    </source>
</evidence>
<dbReference type="InterPro" id="IPR011015">
    <property type="entry name" value="LEM/LEM-like_dom_sf"/>
</dbReference>
<evidence type="ECO:0000256" key="1">
    <source>
        <dbReference type="SAM" id="MobiDB-lite"/>
    </source>
</evidence>
<feature type="compositionally biased region" description="Acidic residues" evidence="1">
    <location>
        <begin position="73"/>
        <end position="95"/>
    </location>
</feature>
<dbReference type="PANTHER" id="PTHR12019">
    <property type="entry name" value="LAMINA-ASSOCIATED POLYPEPTIDE THYMOPOIETIN"/>
    <property type="match status" value="1"/>
</dbReference>
<dbReference type="SUPFAM" id="SSF63451">
    <property type="entry name" value="LEM domain"/>
    <property type="match status" value="1"/>
</dbReference>
<keyword evidence="2" id="KW-0472">Membrane</keyword>
<dbReference type="InterPro" id="IPR051656">
    <property type="entry name" value="LEM_domain"/>
</dbReference>
<name>A0A147B9E7_9ACAR</name>
<protein>
    <submittedName>
        <fullName evidence="4">Lamina associated polypeptide isoform beta like</fullName>
    </submittedName>
</protein>
<dbReference type="EMBL" id="GEIB01000502">
    <property type="protein sequence ID" value="JAR87397.1"/>
    <property type="molecule type" value="Transcribed_RNA"/>
</dbReference>
<feature type="domain" description="LEM" evidence="3">
    <location>
        <begin position="18"/>
        <end position="62"/>
    </location>
</feature>
<organism evidence="4">
    <name type="scientific">Alectorobius mimon</name>
    <dbReference type="NCBI Taxonomy" id="360319"/>
    <lineage>
        <taxon>Eukaryota</taxon>
        <taxon>Metazoa</taxon>
        <taxon>Ecdysozoa</taxon>
        <taxon>Arthropoda</taxon>
        <taxon>Chelicerata</taxon>
        <taxon>Arachnida</taxon>
        <taxon>Acari</taxon>
        <taxon>Parasitiformes</taxon>
        <taxon>Ixodida</taxon>
        <taxon>Ixodoidea</taxon>
        <taxon>Argasidae</taxon>
        <taxon>Ornithodorinae</taxon>
        <taxon>Alectorobius</taxon>
    </lineage>
</organism>
<dbReference type="Gene3D" id="1.10.720.40">
    <property type="match status" value="1"/>
</dbReference>
<dbReference type="FunFam" id="1.10.720.40:FF:000001">
    <property type="entry name" value="LEM domain containing 2, isoform CRA_a"/>
    <property type="match status" value="1"/>
</dbReference>
<dbReference type="SMART" id="SM00540">
    <property type="entry name" value="LEM"/>
    <property type="match status" value="1"/>
</dbReference>
<evidence type="ECO:0000259" key="3">
    <source>
        <dbReference type="PROSITE" id="PS50954"/>
    </source>
</evidence>
<reference evidence="4" key="1">
    <citation type="submission" date="2016-03" db="EMBL/GenBank/DDBJ databases">
        <title>Gut transcriptome analysis on engorged females of Ornithodoros mimon (Acari: Argasidae) and phylogenetic inferences of soft ticks.</title>
        <authorList>
            <person name="Landulfo G.A."/>
            <person name="Giovanni D."/>
            <person name="Carvalho E."/>
            <person name="Junqueira-de-Azevedo I."/>
            <person name="Patane J."/>
            <person name="Mendoca R."/>
            <person name="Barros-Battesti D."/>
        </authorList>
    </citation>
    <scope>NUCLEOTIDE SEQUENCE</scope>
    <source>
        <strain evidence="4">Females</strain>
        <tissue evidence="4">Gut</tissue>
    </source>
</reference>
<dbReference type="AlphaFoldDB" id="A0A147B9E7"/>
<dbReference type="PANTHER" id="PTHR12019:SF9">
    <property type="entry name" value="THYMOPOIETIN"/>
    <property type="match status" value="1"/>
</dbReference>
<keyword evidence="2" id="KW-1133">Transmembrane helix</keyword>
<feature type="transmembrane region" description="Helical" evidence="2">
    <location>
        <begin position="181"/>
        <end position="200"/>
    </location>
</feature>
<dbReference type="InterPro" id="IPR003887">
    <property type="entry name" value="LEM_dom"/>
</dbReference>